<dbReference type="Proteomes" id="UP000185696">
    <property type="component" value="Unassembled WGS sequence"/>
</dbReference>
<organism evidence="2 3">
    <name type="scientific">Actinophytocola xinjiangensis</name>
    <dbReference type="NCBI Taxonomy" id="485602"/>
    <lineage>
        <taxon>Bacteria</taxon>
        <taxon>Bacillati</taxon>
        <taxon>Actinomycetota</taxon>
        <taxon>Actinomycetes</taxon>
        <taxon>Pseudonocardiales</taxon>
        <taxon>Pseudonocardiaceae</taxon>
    </lineage>
</organism>
<comment type="caution">
    <text evidence="2">The sequence shown here is derived from an EMBL/GenBank/DDBJ whole genome shotgun (WGS) entry which is preliminary data.</text>
</comment>
<feature type="transmembrane region" description="Helical" evidence="1">
    <location>
        <begin position="256"/>
        <end position="275"/>
    </location>
</feature>
<feature type="transmembrane region" description="Helical" evidence="1">
    <location>
        <begin position="145"/>
        <end position="163"/>
    </location>
</feature>
<keyword evidence="3" id="KW-1185">Reference proteome</keyword>
<feature type="transmembrane region" description="Helical" evidence="1">
    <location>
        <begin position="434"/>
        <end position="463"/>
    </location>
</feature>
<evidence type="ECO:0000313" key="2">
    <source>
        <dbReference type="EMBL" id="OLF11488.1"/>
    </source>
</evidence>
<keyword evidence="1" id="KW-1133">Transmembrane helix</keyword>
<gene>
    <name evidence="2" type="ORF">BLA60_10985</name>
</gene>
<feature type="transmembrane region" description="Helical" evidence="1">
    <location>
        <begin position="15"/>
        <end position="32"/>
    </location>
</feature>
<accession>A0A7Z0WRM7</accession>
<evidence type="ECO:0000256" key="1">
    <source>
        <dbReference type="SAM" id="Phobius"/>
    </source>
</evidence>
<feature type="transmembrane region" description="Helical" evidence="1">
    <location>
        <begin position="169"/>
        <end position="191"/>
    </location>
</feature>
<dbReference type="RefSeq" id="WP_075132723.1">
    <property type="nucleotide sequence ID" value="NZ_MSIF01000004.1"/>
</dbReference>
<reference evidence="2 3" key="1">
    <citation type="submission" date="2016-12" db="EMBL/GenBank/DDBJ databases">
        <title>The draft genome sequence of Actinophytocola xinjiangensis.</title>
        <authorList>
            <person name="Wang W."/>
            <person name="Yuan L."/>
        </authorList>
    </citation>
    <scope>NUCLEOTIDE SEQUENCE [LARGE SCALE GENOMIC DNA]</scope>
    <source>
        <strain evidence="2 3">CGMCC 4.4663</strain>
    </source>
</reference>
<feature type="transmembrane region" description="Helical" evidence="1">
    <location>
        <begin position="323"/>
        <end position="341"/>
    </location>
</feature>
<proteinExistence type="predicted"/>
<dbReference type="OrthoDB" id="3597229at2"/>
<feature type="transmembrane region" description="Helical" evidence="1">
    <location>
        <begin position="281"/>
        <end position="302"/>
    </location>
</feature>
<feature type="transmembrane region" description="Helical" evidence="1">
    <location>
        <begin position="119"/>
        <end position="138"/>
    </location>
</feature>
<name>A0A7Z0WRM7_9PSEU</name>
<keyword evidence="1" id="KW-0472">Membrane</keyword>
<feature type="transmembrane region" description="Helical" evidence="1">
    <location>
        <begin position="91"/>
        <end position="113"/>
    </location>
</feature>
<evidence type="ECO:0008006" key="4">
    <source>
        <dbReference type="Google" id="ProtNLM"/>
    </source>
</evidence>
<feature type="transmembrane region" description="Helical" evidence="1">
    <location>
        <begin position="38"/>
        <end position="59"/>
    </location>
</feature>
<protein>
    <recommendedName>
        <fullName evidence="4">ABC-2 type transport system permease protein</fullName>
    </recommendedName>
</protein>
<dbReference type="EMBL" id="MSIF01000004">
    <property type="protein sequence ID" value="OLF11488.1"/>
    <property type="molecule type" value="Genomic_DNA"/>
</dbReference>
<keyword evidence="1" id="KW-0812">Transmembrane</keyword>
<dbReference type="AlphaFoldDB" id="A0A7Z0WRM7"/>
<sequence>MRAFAARWLSGDERTLGALLGIGVLTMAFFRLDRVREVVGVGAADDLTLVLVTAALLWWSMLSRGFVWLEPAALTWRDADLDRRRLITGRLVGGWLARLVTGGYVLALLAAVAGLSRTWVLAGAFVLAGGGLLAWGAVRRVRRDARLEAVVVVGLALAAMVPLPGPSLLFVAAGVLAVAGGWLLGLSGPVARPEIADAGRTDLVAGWRDRLMRVVGVRFLDPTMLLPAGRPVRAWSLLRPVGLRLAFVGVAARARYLPAAGLLALTAVAASRALPGLPGEVVLGVLGYLALMPLAGGLGELWRSPGRRRWLGQTDTALRAAHLLVLTAVALAWTLPILLLWDTSAVPDLGTGTGGETALPASGDGPLIAVSVSTVAIGDSGDLGLLLVIPLLAASAVRTVTGNPPTFDNLGAVDTPFGAMPLRLIARTLRGPDIGALALVFLLVGGPLTGAIAVALALVVAVLR</sequence>
<evidence type="ECO:0000313" key="3">
    <source>
        <dbReference type="Proteomes" id="UP000185696"/>
    </source>
</evidence>